<dbReference type="Proteomes" id="UP000823847">
    <property type="component" value="Unassembled WGS sequence"/>
</dbReference>
<protein>
    <submittedName>
        <fullName evidence="3">Uncharacterized protein</fullName>
    </submittedName>
</protein>
<comment type="caution">
    <text evidence="3">The sequence shown here is derived from an EMBL/GenBank/DDBJ whole genome shotgun (WGS) entry which is preliminary data.</text>
</comment>
<feature type="transmembrane region" description="Helical" evidence="2">
    <location>
        <begin position="28"/>
        <end position="49"/>
    </location>
</feature>
<organism evidence="3 4">
    <name type="scientific">Candidatus Parabacteroides intestinigallinarum</name>
    <dbReference type="NCBI Taxonomy" id="2838722"/>
    <lineage>
        <taxon>Bacteria</taxon>
        <taxon>Pseudomonadati</taxon>
        <taxon>Bacteroidota</taxon>
        <taxon>Bacteroidia</taxon>
        <taxon>Bacteroidales</taxon>
        <taxon>Tannerellaceae</taxon>
        <taxon>Parabacteroides</taxon>
    </lineage>
</organism>
<dbReference type="Pfam" id="PF20482">
    <property type="entry name" value="DUF6722"/>
    <property type="match status" value="1"/>
</dbReference>
<reference evidence="3" key="1">
    <citation type="journal article" date="2021" name="PeerJ">
        <title>Extensive microbial diversity within the chicken gut microbiome revealed by metagenomics and culture.</title>
        <authorList>
            <person name="Gilroy R."/>
            <person name="Ravi A."/>
            <person name="Getino M."/>
            <person name="Pursley I."/>
            <person name="Horton D.L."/>
            <person name="Alikhan N.F."/>
            <person name="Baker D."/>
            <person name="Gharbi K."/>
            <person name="Hall N."/>
            <person name="Watson M."/>
            <person name="Adriaenssens E.M."/>
            <person name="Foster-Nyarko E."/>
            <person name="Jarju S."/>
            <person name="Secka A."/>
            <person name="Antonio M."/>
            <person name="Oren A."/>
            <person name="Chaudhuri R.R."/>
            <person name="La Ragione R."/>
            <person name="Hildebrand F."/>
            <person name="Pallen M.J."/>
        </authorList>
    </citation>
    <scope>NUCLEOTIDE SEQUENCE</scope>
    <source>
        <strain evidence="3">ChiHecec2B26-12326</strain>
    </source>
</reference>
<evidence type="ECO:0000256" key="2">
    <source>
        <dbReference type="SAM" id="Phobius"/>
    </source>
</evidence>
<dbReference type="InterPro" id="IPR046568">
    <property type="entry name" value="DUF6722"/>
</dbReference>
<keyword evidence="2" id="KW-1133">Transmembrane helix</keyword>
<feature type="transmembrane region" description="Helical" evidence="2">
    <location>
        <begin position="55"/>
        <end position="75"/>
    </location>
</feature>
<dbReference type="EMBL" id="DXEN01000014">
    <property type="protein sequence ID" value="HIX85478.1"/>
    <property type="molecule type" value="Genomic_DNA"/>
</dbReference>
<evidence type="ECO:0000313" key="3">
    <source>
        <dbReference type="EMBL" id="HIX85478.1"/>
    </source>
</evidence>
<evidence type="ECO:0000256" key="1">
    <source>
        <dbReference type="SAM" id="MobiDB-lite"/>
    </source>
</evidence>
<name>A0A9D1XQ23_9BACT</name>
<sequence>MGNWEKQQELKRDGKERDKSRRENMGKFFYDLAKLTFAAIVLGEMLVLQKDMSDAISWYMILIGCILTFLSAWAADRILK</sequence>
<keyword evidence="2" id="KW-0812">Transmembrane</keyword>
<evidence type="ECO:0000313" key="4">
    <source>
        <dbReference type="Proteomes" id="UP000823847"/>
    </source>
</evidence>
<reference evidence="3" key="2">
    <citation type="submission" date="2021-04" db="EMBL/GenBank/DDBJ databases">
        <authorList>
            <person name="Gilroy R."/>
        </authorList>
    </citation>
    <scope>NUCLEOTIDE SEQUENCE</scope>
    <source>
        <strain evidence="3">ChiHecec2B26-12326</strain>
    </source>
</reference>
<dbReference type="AlphaFoldDB" id="A0A9D1XQ23"/>
<gene>
    <name evidence="3" type="ORF">H9848_02570</name>
</gene>
<keyword evidence="2" id="KW-0472">Membrane</keyword>
<proteinExistence type="predicted"/>
<accession>A0A9D1XQ23</accession>
<feature type="region of interest" description="Disordered" evidence="1">
    <location>
        <begin position="1"/>
        <end position="20"/>
    </location>
</feature>